<dbReference type="InterPro" id="IPR032758">
    <property type="entry name" value="MqsA/HigA-2"/>
</dbReference>
<dbReference type="PROSITE" id="PS50943">
    <property type="entry name" value="HTH_CROC1"/>
    <property type="match status" value="1"/>
</dbReference>
<dbReference type="CDD" id="cd00093">
    <property type="entry name" value="HTH_XRE"/>
    <property type="match status" value="1"/>
</dbReference>
<gene>
    <name evidence="2" type="ordered locus">Atc_1144</name>
</gene>
<dbReference type="GO" id="GO:0003677">
    <property type="term" value="F:DNA binding"/>
    <property type="evidence" value="ECO:0007669"/>
    <property type="project" value="InterPro"/>
</dbReference>
<organism evidence="2 3">
    <name type="scientific">Acidithiobacillus caldus (strain SM-1)</name>
    <dbReference type="NCBI Taxonomy" id="990288"/>
    <lineage>
        <taxon>Bacteria</taxon>
        <taxon>Pseudomonadati</taxon>
        <taxon>Pseudomonadota</taxon>
        <taxon>Acidithiobacillia</taxon>
        <taxon>Acidithiobacillales</taxon>
        <taxon>Acidithiobacillaceae</taxon>
        <taxon>Acidithiobacillus</taxon>
    </lineage>
</organism>
<dbReference type="InterPro" id="IPR010982">
    <property type="entry name" value="Lambda_DNA-bd_dom_sf"/>
</dbReference>
<dbReference type="SUPFAM" id="SSF47413">
    <property type="entry name" value="lambda repressor-like DNA-binding domains"/>
    <property type="match status" value="1"/>
</dbReference>
<feature type="domain" description="HTH cro/C1-type" evidence="1">
    <location>
        <begin position="61"/>
        <end position="117"/>
    </location>
</feature>
<reference evidence="2 3" key="1">
    <citation type="journal article" date="2011" name="J. Genet. Genomics">
        <title>Unraveling the Acidithiobacillus caldus complete genome and its central metabolisms for carbon assimilation.</title>
        <authorList>
            <person name="You X.Y."/>
            <person name="Guo X."/>
            <person name="Zheng H.J."/>
            <person name="Zhang M.J."/>
            <person name="Liu L.J."/>
            <person name="Zhu Y.Q."/>
            <person name="Zhu B."/>
            <person name="Wang S.Y."/>
            <person name="Zhao G.P."/>
            <person name="Poetsch A."/>
            <person name="Jiang C.Y."/>
            <person name="Liu S.J."/>
        </authorList>
    </citation>
    <scope>NUCLEOTIDE SEQUENCE [LARGE SCALE GENOMIC DNA]</scope>
    <source>
        <strain evidence="2 3">SM-1</strain>
    </source>
</reference>
<protein>
    <recommendedName>
        <fullName evidence="1">HTH cro/C1-type domain-containing protein</fullName>
    </recommendedName>
</protein>
<dbReference type="NCBIfam" id="TIGR03830">
    <property type="entry name" value="CxxCG_CxxCG_HTH"/>
    <property type="match status" value="1"/>
</dbReference>
<sequence>MLHHEEQTVEYRGTTGNIPYRYKVCTSCGSEQADMDDLRFNRRAMRAFKKSVDGLLTGEEVRRIRERLRITQAKAATLFGGGPVAFSKYESDDIVQSEAMDKLLRLADAFPETVLTFLRQREGIATPREERAWTPVVVEGGRLAGELSREEFTSETPEAWQDAL</sequence>
<name>F9ZLC4_ACICS</name>
<dbReference type="Proteomes" id="UP000006135">
    <property type="component" value="Chromosome"/>
</dbReference>
<keyword evidence="3" id="KW-1185">Reference proteome</keyword>
<dbReference type="InterPro" id="IPR022452">
    <property type="entry name" value="MqsA"/>
</dbReference>
<evidence type="ECO:0000313" key="3">
    <source>
        <dbReference type="Proteomes" id="UP000006135"/>
    </source>
</evidence>
<dbReference type="InterPro" id="IPR001387">
    <property type="entry name" value="Cro/C1-type_HTH"/>
</dbReference>
<evidence type="ECO:0000259" key="1">
    <source>
        <dbReference type="PROSITE" id="PS50943"/>
    </source>
</evidence>
<dbReference type="Gene3D" id="1.10.260.40">
    <property type="entry name" value="lambda repressor-like DNA-binding domains"/>
    <property type="match status" value="1"/>
</dbReference>
<dbReference type="STRING" id="990288.Atc_1144"/>
<accession>F9ZLC4</accession>
<dbReference type="EMBL" id="CP002573">
    <property type="protein sequence ID" value="AEK57793.1"/>
    <property type="molecule type" value="Genomic_DNA"/>
</dbReference>
<proteinExistence type="predicted"/>
<dbReference type="Pfam" id="PF15731">
    <property type="entry name" value="MqsA_antitoxin"/>
    <property type="match status" value="1"/>
</dbReference>
<dbReference type="KEGG" id="acu:Atc_1144"/>
<dbReference type="AlphaFoldDB" id="F9ZLC4"/>
<dbReference type="HOGENOM" id="CLU_1615439_0_0_6"/>
<evidence type="ECO:0000313" key="2">
    <source>
        <dbReference type="EMBL" id="AEK57793.1"/>
    </source>
</evidence>